<organism evidence="2 3">
    <name type="scientific">Mycena pura</name>
    <dbReference type="NCBI Taxonomy" id="153505"/>
    <lineage>
        <taxon>Eukaryota</taxon>
        <taxon>Fungi</taxon>
        <taxon>Dikarya</taxon>
        <taxon>Basidiomycota</taxon>
        <taxon>Agaricomycotina</taxon>
        <taxon>Agaricomycetes</taxon>
        <taxon>Agaricomycetidae</taxon>
        <taxon>Agaricales</taxon>
        <taxon>Marasmiineae</taxon>
        <taxon>Mycenaceae</taxon>
        <taxon>Mycena</taxon>
    </lineage>
</organism>
<reference evidence="2" key="1">
    <citation type="submission" date="2023-03" db="EMBL/GenBank/DDBJ databases">
        <title>Massive genome expansion in bonnet fungi (Mycena s.s.) driven by repeated elements and novel gene families across ecological guilds.</title>
        <authorList>
            <consortium name="Lawrence Berkeley National Laboratory"/>
            <person name="Harder C.B."/>
            <person name="Miyauchi S."/>
            <person name="Viragh M."/>
            <person name="Kuo A."/>
            <person name="Thoen E."/>
            <person name="Andreopoulos B."/>
            <person name="Lu D."/>
            <person name="Skrede I."/>
            <person name="Drula E."/>
            <person name="Henrissat B."/>
            <person name="Morin E."/>
            <person name="Kohler A."/>
            <person name="Barry K."/>
            <person name="LaButti K."/>
            <person name="Morin E."/>
            <person name="Salamov A."/>
            <person name="Lipzen A."/>
            <person name="Mereny Z."/>
            <person name="Hegedus B."/>
            <person name="Baldrian P."/>
            <person name="Stursova M."/>
            <person name="Weitz H."/>
            <person name="Taylor A."/>
            <person name="Grigoriev I.V."/>
            <person name="Nagy L.G."/>
            <person name="Martin F."/>
            <person name="Kauserud H."/>
        </authorList>
    </citation>
    <scope>NUCLEOTIDE SEQUENCE</scope>
    <source>
        <strain evidence="2">9144</strain>
    </source>
</reference>
<dbReference type="EMBL" id="JARJCW010000051">
    <property type="protein sequence ID" value="KAJ7203255.1"/>
    <property type="molecule type" value="Genomic_DNA"/>
</dbReference>
<sequence>MSAHRHHVPSLDHQPWSMFPSLFVVTGPRAPFDCPCNKWYSEHTGGGPCCNRESPGSLPFSSPHASGLHSESGAAQRIAPAPQPRWRADTCFSSLREAALADAYGAVADGQRAGRLFVACTHNDSCGWSAYAGRSSHAAPLFSAVARARPRAKQLRAGERRHGVLIARKKAFRNAGKY</sequence>
<evidence type="ECO:0000313" key="2">
    <source>
        <dbReference type="EMBL" id="KAJ7203255.1"/>
    </source>
</evidence>
<keyword evidence="3" id="KW-1185">Reference proteome</keyword>
<accession>A0AAD6V677</accession>
<feature type="region of interest" description="Disordered" evidence="1">
    <location>
        <begin position="60"/>
        <end position="82"/>
    </location>
</feature>
<dbReference type="AlphaFoldDB" id="A0AAD6V677"/>
<evidence type="ECO:0000313" key="3">
    <source>
        <dbReference type="Proteomes" id="UP001219525"/>
    </source>
</evidence>
<evidence type="ECO:0000256" key="1">
    <source>
        <dbReference type="SAM" id="MobiDB-lite"/>
    </source>
</evidence>
<protein>
    <submittedName>
        <fullName evidence="2">Uncharacterized protein</fullName>
    </submittedName>
</protein>
<gene>
    <name evidence="2" type="ORF">GGX14DRAFT_398843</name>
</gene>
<name>A0AAD6V677_9AGAR</name>
<comment type="caution">
    <text evidence="2">The sequence shown here is derived from an EMBL/GenBank/DDBJ whole genome shotgun (WGS) entry which is preliminary data.</text>
</comment>
<dbReference type="Proteomes" id="UP001219525">
    <property type="component" value="Unassembled WGS sequence"/>
</dbReference>
<proteinExistence type="predicted"/>